<evidence type="ECO:0000256" key="5">
    <source>
        <dbReference type="ARBA" id="ARBA00022692"/>
    </source>
</evidence>
<keyword evidence="7" id="KW-1133">Transmembrane helix</keyword>
<dbReference type="Pfam" id="PF02485">
    <property type="entry name" value="Branch"/>
    <property type="match status" value="1"/>
</dbReference>
<reference evidence="12 13" key="1">
    <citation type="submission" date="2020-08" db="EMBL/GenBank/DDBJ databases">
        <authorList>
            <person name="Hejnol A."/>
        </authorList>
    </citation>
    <scope>NUCLEOTIDE SEQUENCE [LARGE SCALE GENOMIC DNA]</scope>
</reference>
<evidence type="ECO:0000256" key="10">
    <source>
        <dbReference type="ARBA" id="ARBA00038150"/>
    </source>
</evidence>
<dbReference type="PANTHER" id="PTHR19297:SF185">
    <property type="entry name" value="BETA-1,3-GALACTOSYL-O-GLYCOSYL-GLYCOPROTEIN BETA-1,6-N-ACETYLGLUCOSAMINYLTRANSFERASE 3"/>
    <property type="match status" value="1"/>
</dbReference>
<feature type="chain" id="PRO_5029516485" evidence="11">
    <location>
        <begin position="31"/>
        <end position="420"/>
    </location>
</feature>
<evidence type="ECO:0000313" key="13">
    <source>
        <dbReference type="Proteomes" id="UP000549394"/>
    </source>
</evidence>
<organism evidence="12 13">
    <name type="scientific">Dimorphilus gyrociliatus</name>
    <dbReference type="NCBI Taxonomy" id="2664684"/>
    <lineage>
        <taxon>Eukaryota</taxon>
        <taxon>Metazoa</taxon>
        <taxon>Spiralia</taxon>
        <taxon>Lophotrochozoa</taxon>
        <taxon>Annelida</taxon>
        <taxon>Polychaeta</taxon>
        <taxon>Polychaeta incertae sedis</taxon>
        <taxon>Dinophilidae</taxon>
        <taxon>Dimorphilus</taxon>
    </lineage>
</organism>
<keyword evidence="4" id="KW-0808">Transferase</keyword>
<dbReference type="Proteomes" id="UP000549394">
    <property type="component" value="Unassembled WGS sequence"/>
</dbReference>
<keyword evidence="8" id="KW-0472">Membrane</keyword>
<evidence type="ECO:0000256" key="9">
    <source>
        <dbReference type="ARBA" id="ARBA00023180"/>
    </source>
</evidence>
<dbReference type="GO" id="GO:0008375">
    <property type="term" value="F:acetylglucosaminyltransferase activity"/>
    <property type="evidence" value="ECO:0007669"/>
    <property type="project" value="TreeGrafter"/>
</dbReference>
<keyword evidence="9" id="KW-0325">Glycoprotein</keyword>
<evidence type="ECO:0000256" key="1">
    <source>
        <dbReference type="ARBA" id="ARBA00004606"/>
    </source>
</evidence>
<dbReference type="OrthoDB" id="2019572at2759"/>
<evidence type="ECO:0000256" key="8">
    <source>
        <dbReference type="ARBA" id="ARBA00023136"/>
    </source>
</evidence>
<dbReference type="AlphaFoldDB" id="A0A7I8VJ09"/>
<dbReference type="EMBL" id="CAJFCJ010000006">
    <property type="protein sequence ID" value="CAD5115697.1"/>
    <property type="molecule type" value="Genomic_DNA"/>
</dbReference>
<comment type="caution">
    <text evidence="12">The sequence shown here is derived from an EMBL/GenBank/DDBJ whole genome shotgun (WGS) entry which is preliminary data.</text>
</comment>
<sequence>MICGAIKKYTSLLLFLVPIALFLCLKRIKENKIIEDLFVKEKLIPKYLVKEIDCSRIFNKDYHYIDHLISLEKESNLSFKQKSDSEYAEVESNCENYRKSFVTDYLSYEEASFPIAFQIVMYKDVAQLEILLKEIYRPQNEYCIHVDRKSNIDIQYGVRSIAKCFSNIEVIDPIDSVDVRWSKFTNLEPEIICARNLWKRKTKWKYLINLTGQEFPLQTMYDIVQILKAFNGSNSIQGTVKGIIKSRFEGVKDFGRNVVVMKGAVHIIAQRGYIDYILHNKTAIDFLSWVRQVKHPDETYFASLNHSPKLKVPGSYLGKVDSSDYPFLTRYKNWKQNGEYCYGKRVRSICIFGMKDIPALSTLDYIFANKFHINYQPYALQCMAELIRNRTIYQHIGLRKFDVQLYKNLDMSHNHYGPNV</sequence>
<feature type="signal peptide" evidence="11">
    <location>
        <begin position="1"/>
        <end position="30"/>
    </location>
</feature>
<keyword evidence="13" id="KW-1185">Reference proteome</keyword>
<comment type="pathway">
    <text evidence="2">Protein modification; protein glycosylation.</text>
</comment>
<keyword evidence="6" id="KW-0735">Signal-anchor</keyword>
<evidence type="ECO:0000313" key="12">
    <source>
        <dbReference type="EMBL" id="CAD5115697.1"/>
    </source>
</evidence>
<keyword evidence="5" id="KW-0812">Transmembrane</keyword>
<comment type="subcellular location">
    <subcellularLocation>
        <location evidence="1">Membrane</location>
        <topology evidence="1">Single-pass type II membrane protein</topology>
    </subcellularLocation>
</comment>
<keyword evidence="3" id="KW-0328">Glycosyltransferase</keyword>
<gene>
    <name evidence="12" type="ORF">DGYR_LOCUS4408</name>
</gene>
<evidence type="ECO:0000256" key="2">
    <source>
        <dbReference type="ARBA" id="ARBA00004922"/>
    </source>
</evidence>
<name>A0A7I8VJ09_9ANNE</name>
<evidence type="ECO:0000256" key="3">
    <source>
        <dbReference type="ARBA" id="ARBA00022676"/>
    </source>
</evidence>
<dbReference type="GO" id="GO:0016020">
    <property type="term" value="C:membrane"/>
    <property type="evidence" value="ECO:0007669"/>
    <property type="project" value="UniProtKB-SubCell"/>
</dbReference>
<keyword evidence="11" id="KW-0732">Signal</keyword>
<dbReference type="InterPro" id="IPR003406">
    <property type="entry name" value="Glyco_trans_14"/>
</dbReference>
<accession>A0A7I8VJ09</accession>
<protein>
    <submittedName>
        <fullName evidence="12">Uncharacterized protein</fullName>
    </submittedName>
</protein>
<dbReference type="PANTHER" id="PTHR19297">
    <property type="entry name" value="GLYCOSYLTRANSFERASE 14 FAMILY MEMBER"/>
    <property type="match status" value="1"/>
</dbReference>
<evidence type="ECO:0000256" key="4">
    <source>
        <dbReference type="ARBA" id="ARBA00022679"/>
    </source>
</evidence>
<comment type="similarity">
    <text evidence="10">Belongs to the glycosyltransferase 14 family.</text>
</comment>
<evidence type="ECO:0000256" key="6">
    <source>
        <dbReference type="ARBA" id="ARBA00022968"/>
    </source>
</evidence>
<proteinExistence type="inferred from homology"/>
<evidence type="ECO:0000256" key="7">
    <source>
        <dbReference type="ARBA" id="ARBA00022989"/>
    </source>
</evidence>
<evidence type="ECO:0000256" key="11">
    <source>
        <dbReference type="SAM" id="SignalP"/>
    </source>
</evidence>